<comment type="similarity">
    <text evidence="1">Belongs to the PPR family. P subfamily.</text>
</comment>
<dbReference type="Gene3D" id="1.25.40.10">
    <property type="entry name" value="Tetratricopeptide repeat domain"/>
    <property type="match status" value="2"/>
</dbReference>
<dbReference type="InterPro" id="IPR002885">
    <property type="entry name" value="PPR_rpt"/>
</dbReference>
<evidence type="ECO:0000256" key="2">
    <source>
        <dbReference type="ARBA" id="ARBA00022737"/>
    </source>
</evidence>
<dbReference type="Proteomes" id="UP001157974">
    <property type="component" value="Unassembled WGS sequence"/>
</dbReference>
<feature type="repeat" description="PPR" evidence="3">
    <location>
        <begin position="436"/>
        <end position="470"/>
    </location>
</feature>
<keyword evidence="6" id="KW-1185">Reference proteome</keyword>
<evidence type="ECO:0000256" key="3">
    <source>
        <dbReference type="PROSITE-ProRule" id="PRU00708"/>
    </source>
</evidence>
<evidence type="ECO:0000313" key="5">
    <source>
        <dbReference type="EMBL" id="KAJ8900727.1"/>
    </source>
</evidence>
<proteinExistence type="inferred from homology"/>
<sequence>MSHRMSLWMKHALRSPERTGTRSFLSDSMRHDKLVAVRRLRKSVEESERRGRTLSTNEMEDIVEAHSGLEKPRRLLTHVRTYKDHYGVPPTLKMWQTVYVAFVRDGDIYGFIEAFRIHSTLSPPCGQTMALVVSVLSRYGQLQELDRLCHDGIDGKIPTNTIFFEEVACAYAEARNVDACLKVLDFMSSRGTKTPSHVYRVLLEAFEEMNDLNQAESVLELARKRGVPTKSAGLQSLMKMYLRRKHFGAFKELVSDVGEKTWSLQKSELYEAGCFEQARDVYLRARDEKIDLTHGVNEAILNVYARLGDVHHVRNVLKTLTETLTPAYLDALITAYCASGNLKAAIRTYEGSLKTFGVETERSSQDALISGLTKDNGQEGLDAASRIFDRWTRSRPFKRPDAVTASIMIDGYARHNMVGEILAVQEFLRSRQMHPTPDLFSSLAAVYARLRRLAEARSTLSEMKRYGVPPNRSSYWVCSAGTRRHWHPSTTAKLKPGHLELLRDGKAGIRPGLAGLRVARFRDARGGKA</sequence>
<evidence type="ECO:0000259" key="4">
    <source>
        <dbReference type="Pfam" id="PF23276"/>
    </source>
</evidence>
<organism evidence="5 6">
    <name type="scientific">Rhodosorus marinus</name>
    <dbReference type="NCBI Taxonomy" id="101924"/>
    <lineage>
        <taxon>Eukaryota</taxon>
        <taxon>Rhodophyta</taxon>
        <taxon>Stylonematophyceae</taxon>
        <taxon>Stylonematales</taxon>
        <taxon>Stylonemataceae</taxon>
        <taxon>Rhodosorus</taxon>
    </lineage>
</organism>
<name>A0AAV8UHP2_9RHOD</name>
<dbReference type="AlphaFoldDB" id="A0AAV8UHP2"/>
<dbReference type="InterPro" id="IPR044179">
    <property type="entry name" value="PPR5-like"/>
</dbReference>
<dbReference type="GO" id="GO:0003729">
    <property type="term" value="F:mRNA binding"/>
    <property type="evidence" value="ECO:0007669"/>
    <property type="project" value="InterPro"/>
</dbReference>
<dbReference type="Pfam" id="PF01535">
    <property type="entry name" value="PPR"/>
    <property type="match status" value="2"/>
</dbReference>
<feature type="domain" description="Pentatricopeptide repeat-containing protein-mitochondrial" evidence="4">
    <location>
        <begin position="295"/>
        <end position="394"/>
    </location>
</feature>
<gene>
    <name evidence="5" type="ORF">NDN08_000028</name>
</gene>
<dbReference type="InterPro" id="IPR057027">
    <property type="entry name" value="TPR_mt"/>
</dbReference>
<dbReference type="PANTHER" id="PTHR47874">
    <property type="entry name" value="EXPRESSED PROTEIN"/>
    <property type="match status" value="1"/>
</dbReference>
<dbReference type="InterPro" id="IPR011990">
    <property type="entry name" value="TPR-like_helical_dom_sf"/>
</dbReference>
<dbReference type="EMBL" id="JAMWBK010000013">
    <property type="protein sequence ID" value="KAJ8900727.1"/>
    <property type="molecule type" value="Genomic_DNA"/>
</dbReference>
<feature type="repeat" description="PPR" evidence="3">
    <location>
        <begin position="401"/>
        <end position="435"/>
    </location>
</feature>
<keyword evidence="2" id="KW-0677">Repeat</keyword>
<protein>
    <recommendedName>
        <fullName evidence="4">Pentatricopeptide repeat-containing protein-mitochondrial domain-containing protein</fullName>
    </recommendedName>
</protein>
<dbReference type="NCBIfam" id="TIGR00756">
    <property type="entry name" value="PPR"/>
    <property type="match status" value="1"/>
</dbReference>
<dbReference type="PROSITE" id="PS51375">
    <property type="entry name" value="PPR"/>
    <property type="match status" value="2"/>
</dbReference>
<dbReference type="PANTHER" id="PTHR47874:SF4">
    <property type="entry name" value="EXPRESSED PROTEIN"/>
    <property type="match status" value="1"/>
</dbReference>
<reference evidence="5 6" key="1">
    <citation type="journal article" date="2023" name="Nat. Commun.">
        <title>Origin of minicircular mitochondrial genomes in red algae.</title>
        <authorList>
            <person name="Lee Y."/>
            <person name="Cho C.H."/>
            <person name="Lee Y.M."/>
            <person name="Park S.I."/>
            <person name="Yang J.H."/>
            <person name="West J.A."/>
            <person name="Bhattacharya D."/>
            <person name="Yoon H.S."/>
        </authorList>
    </citation>
    <scope>NUCLEOTIDE SEQUENCE [LARGE SCALE GENOMIC DNA]</scope>
    <source>
        <strain evidence="5 6">CCMP1338</strain>
        <tissue evidence="5">Whole cell</tissue>
    </source>
</reference>
<comment type="caution">
    <text evidence="5">The sequence shown here is derived from an EMBL/GenBank/DDBJ whole genome shotgun (WGS) entry which is preliminary data.</text>
</comment>
<accession>A0AAV8UHP2</accession>
<evidence type="ECO:0000256" key="1">
    <source>
        <dbReference type="ARBA" id="ARBA00007626"/>
    </source>
</evidence>
<dbReference type="Pfam" id="PF23276">
    <property type="entry name" value="TPR_24"/>
    <property type="match status" value="1"/>
</dbReference>
<evidence type="ECO:0000313" key="6">
    <source>
        <dbReference type="Proteomes" id="UP001157974"/>
    </source>
</evidence>